<organism evidence="9 10">
    <name type="scientific">Rhizobium terricola</name>
    <dbReference type="NCBI Taxonomy" id="2728849"/>
    <lineage>
        <taxon>Bacteria</taxon>
        <taxon>Pseudomonadati</taxon>
        <taxon>Pseudomonadota</taxon>
        <taxon>Alphaproteobacteria</taxon>
        <taxon>Hyphomicrobiales</taxon>
        <taxon>Rhizobiaceae</taxon>
        <taxon>Rhizobium/Agrobacterium group</taxon>
        <taxon>Rhizobium</taxon>
    </lineage>
</organism>
<evidence type="ECO:0000313" key="9">
    <source>
        <dbReference type="EMBL" id="NML74760.1"/>
    </source>
</evidence>
<dbReference type="Pfam" id="PF01435">
    <property type="entry name" value="Peptidase_M48"/>
    <property type="match status" value="1"/>
</dbReference>
<evidence type="ECO:0000256" key="3">
    <source>
        <dbReference type="ARBA" id="ARBA00022801"/>
    </source>
</evidence>
<keyword evidence="3 6" id="KW-0378">Hydrolase</keyword>
<dbReference type="InterPro" id="IPR051156">
    <property type="entry name" value="Mito/Outer_Membr_Metalloprot"/>
</dbReference>
<dbReference type="GO" id="GO:0046872">
    <property type="term" value="F:metal ion binding"/>
    <property type="evidence" value="ECO:0007669"/>
    <property type="project" value="UniProtKB-KW"/>
</dbReference>
<keyword evidence="1 6" id="KW-0645">Protease</keyword>
<dbReference type="InterPro" id="IPR055518">
    <property type="entry name" value="DUF7092"/>
</dbReference>
<comment type="caution">
    <text evidence="9">The sequence shown here is derived from an EMBL/GenBank/DDBJ whole genome shotgun (WGS) entry which is preliminary data.</text>
</comment>
<dbReference type="Pfam" id="PF23368">
    <property type="entry name" value="DUF7092"/>
    <property type="match status" value="1"/>
</dbReference>
<feature type="domain" description="DUF7092" evidence="8">
    <location>
        <begin position="9"/>
        <end position="89"/>
    </location>
</feature>
<keyword evidence="2" id="KW-0479">Metal-binding</keyword>
<dbReference type="EMBL" id="JABBGK010000002">
    <property type="protein sequence ID" value="NML74760.1"/>
    <property type="molecule type" value="Genomic_DNA"/>
</dbReference>
<reference evidence="9 10" key="1">
    <citation type="submission" date="2020-04" db="EMBL/GenBank/DDBJ databases">
        <title>Rhizobium sp. S-51 isolated from soil.</title>
        <authorList>
            <person name="Dahal R.H."/>
        </authorList>
    </citation>
    <scope>NUCLEOTIDE SEQUENCE [LARGE SCALE GENOMIC DNA]</scope>
    <source>
        <strain evidence="9 10">S-51</strain>
    </source>
</reference>
<dbReference type="PANTHER" id="PTHR22726:SF1">
    <property type="entry name" value="METALLOENDOPEPTIDASE OMA1, MITOCHONDRIAL"/>
    <property type="match status" value="1"/>
</dbReference>
<evidence type="ECO:0000256" key="4">
    <source>
        <dbReference type="ARBA" id="ARBA00022833"/>
    </source>
</evidence>
<dbReference type="InterPro" id="IPR001915">
    <property type="entry name" value="Peptidase_M48"/>
</dbReference>
<protein>
    <submittedName>
        <fullName evidence="9">M48 family metallopeptidase</fullName>
    </submittedName>
</protein>
<dbReference type="Proteomes" id="UP000541470">
    <property type="component" value="Unassembled WGS sequence"/>
</dbReference>
<evidence type="ECO:0000256" key="1">
    <source>
        <dbReference type="ARBA" id="ARBA00022670"/>
    </source>
</evidence>
<evidence type="ECO:0000256" key="6">
    <source>
        <dbReference type="RuleBase" id="RU003983"/>
    </source>
</evidence>
<evidence type="ECO:0000256" key="2">
    <source>
        <dbReference type="ARBA" id="ARBA00022723"/>
    </source>
</evidence>
<evidence type="ECO:0000256" key="5">
    <source>
        <dbReference type="ARBA" id="ARBA00023049"/>
    </source>
</evidence>
<gene>
    <name evidence="9" type="ORF">HHL25_11550</name>
</gene>
<feature type="domain" description="Peptidase M48" evidence="7">
    <location>
        <begin position="167"/>
        <end position="346"/>
    </location>
</feature>
<dbReference type="GO" id="GO:0004222">
    <property type="term" value="F:metalloendopeptidase activity"/>
    <property type="evidence" value="ECO:0007669"/>
    <property type="project" value="InterPro"/>
</dbReference>
<keyword evidence="10" id="KW-1185">Reference proteome</keyword>
<comment type="cofactor">
    <cofactor evidence="6">
        <name>Zn(2+)</name>
        <dbReference type="ChEBI" id="CHEBI:29105"/>
    </cofactor>
    <text evidence="6">Binds 1 zinc ion per subunit.</text>
</comment>
<dbReference type="AlphaFoldDB" id="A0A7Y0FWD0"/>
<sequence length="357" mass="38385">MASDAEEIARGHWHPPRSSRALPARLVAHGKTLVVRLDGVAGDPVAVNDASTVTISSRVGQVPRRIGFVDGSLFETPDNDAVDRWLAARRLNRGGFVHELERFHPRLVALVLVVFLLAGATYRYALPALVEVAVWITPPAVTEAMAAGTLASLDQTMLSKSELPDGRQTEIRDKFEAIAAHSARGADGYNLNFRKGGYVGPNAFALPDGSLVLTDELVELAKGDTEMILGVLAHEIGHVERDHSLRQFYRAAGTAGLIMLIAGDVGSAGEDILTNGAALLTLSYSRSAESEADRISVDLMAKAGHDPAAIGRFFEIIEKELGDHGETSMFSTHPGTPDRRRQIDEWAGEAKKQEGGQ</sequence>
<dbReference type="GO" id="GO:0051603">
    <property type="term" value="P:proteolysis involved in protein catabolic process"/>
    <property type="evidence" value="ECO:0007669"/>
    <property type="project" value="TreeGrafter"/>
</dbReference>
<dbReference type="GO" id="GO:0016020">
    <property type="term" value="C:membrane"/>
    <property type="evidence" value="ECO:0007669"/>
    <property type="project" value="TreeGrafter"/>
</dbReference>
<dbReference type="PANTHER" id="PTHR22726">
    <property type="entry name" value="METALLOENDOPEPTIDASE OMA1"/>
    <property type="match status" value="1"/>
</dbReference>
<dbReference type="Gene3D" id="3.30.2010.10">
    <property type="entry name" value="Metalloproteases ('zincins'), catalytic domain"/>
    <property type="match status" value="1"/>
</dbReference>
<dbReference type="CDD" id="cd07332">
    <property type="entry name" value="M48C_Oma1_like"/>
    <property type="match status" value="1"/>
</dbReference>
<keyword evidence="5 6" id="KW-0482">Metalloprotease</keyword>
<proteinExistence type="inferred from homology"/>
<evidence type="ECO:0000259" key="8">
    <source>
        <dbReference type="Pfam" id="PF23368"/>
    </source>
</evidence>
<dbReference type="RefSeq" id="WP_169590517.1">
    <property type="nucleotide sequence ID" value="NZ_JABBGK010000002.1"/>
</dbReference>
<keyword evidence="4 6" id="KW-0862">Zinc</keyword>
<evidence type="ECO:0000259" key="7">
    <source>
        <dbReference type="Pfam" id="PF01435"/>
    </source>
</evidence>
<name>A0A7Y0FWD0_9HYPH</name>
<comment type="similarity">
    <text evidence="6">Belongs to the peptidase M48 family.</text>
</comment>
<evidence type="ECO:0000313" key="10">
    <source>
        <dbReference type="Proteomes" id="UP000541470"/>
    </source>
</evidence>
<accession>A0A7Y0FWD0</accession>